<reference evidence="1" key="1">
    <citation type="journal article" date="2010" name="Genomics">
        <title>Tracing phylogenomic events leading to diversity of Haemophilus influenzae and the emergence of Brazilian Purpuric Fever (BPF)-associated clones.</title>
        <authorList>
            <person name="Papazisi L."/>
            <person name="Ratnayake S."/>
            <person name="Remortel B.G."/>
            <person name="Bock G.R."/>
            <person name="Liang W."/>
            <person name="Saeed A.I."/>
            <person name="Liu J."/>
            <person name="Fleischmann R.D."/>
            <person name="Kilian M."/>
            <person name="Peterson S.N."/>
        </authorList>
    </citation>
    <scope>NUCLEOTIDE SEQUENCE [LARGE SCALE GENOMIC DNA]</scope>
    <source>
        <strain evidence="1">HK1212</strain>
    </source>
</reference>
<accession>A0A7G2K1A3</accession>
<evidence type="ECO:0000313" key="1">
    <source>
        <dbReference type="EMBL" id="EFA29205.1"/>
    </source>
</evidence>
<comment type="caution">
    <text evidence="1">The sequence shown here is derived from an EMBL/GenBank/DDBJ whole genome shotgun (WGS) entry which is preliminary data.</text>
</comment>
<dbReference type="AlphaFoldDB" id="A0A7G2K1A3"/>
<proteinExistence type="predicted"/>
<protein>
    <submittedName>
        <fullName evidence="1">Uncharacterized protein</fullName>
    </submittedName>
</protein>
<gene>
    <name evidence="1" type="ORF">HAINFHK1212_0997</name>
</gene>
<organism evidence="1">
    <name type="scientific">Haemophilus influenzae HK1212</name>
    <dbReference type="NCBI Taxonomy" id="456482"/>
    <lineage>
        <taxon>Bacteria</taxon>
        <taxon>Pseudomonadati</taxon>
        <taxon>Pseudomonadota</taxon>
        <taxon>Gammaproteobacteria</taxon>
        <taxon>Pasteurellales</taxon>
        <taxon>Pasteurellaceae</taxon>
        <taxon>Haemophilus</taxon>
    </lineage>
</organism>
<name>A0A7G2K1A3_HAEIF</name>
<dbReference type="EMBL" id="ABFC01000272">
    <property type="protein sequence ID" value="EFA29205.1"/>
    <property type="molecule type" value="Genomic_DNA"/>
</dbReference>
<sequence>MPPIYKQKHLNKTIKTKSAEKTTALFISIRNNQ</sequence>